<feature type="binding site" evidence="15">
    <location>
        <position position="173"/>
    </location>
    <ligand>
        <name>substrate</name>
    </ligand>
</feature>
<dbReference type="InterPro" id="IPR016192">
    <property type="entry name" value="APOBEC/CMP_deaminase_Zn-bd"/>
</dbReference>
<dbReference type="UniPathway" id="UPA00275">
    <property type="reaction ID" value="UER00401"/>
</dbReference>
<evidence type="ECO:0000256" key="12">
    <source>
        <dbReference type="ARBA" id="ARBA00023268"/>
    </source>
</evidence>
<evidence type="ECO:0000313" key="19">
    <source>
        <dbReference type="Proteomes" id="UP000198461"/>
    </source>
</evidence>
<dbReference type="EC" id="3.5.4.26" evidence="13"/>
<dbReference type="SUPFAM" id="SSF53597">
    <property type="entry name" value="Dihydrofolate reductase-like"/>
    <property type="match status" value="1"/>
</dbReference>
<feature type="binding site" evidence="15">
    <location>
        <begin position="314"/>
        <end position="320"/>
    </location>
    <ligand>
        <name>NADP(+)</name>
        <dbReference type="ChEBI" id="CHEBI:58349"/>
    </ligand>
</feature>
<dbReference type="InterPro" id="IPR004794">
    <property type="entry name" value="Eubact_RibD"/>
</dbReference>
<dbReference type="NCBIfam" id="TIGR00227">
    <property type="entry name" value="ribD_Cterm"/>
    <property type="match status" value="1"/>
</dbReference>
<comment type="similarity">
    <text evidence="4 13">In the N-terminal section; belongs to the cytidine and deoxycytidylate deaminase family.</text>
</comment>
<comment type="function">
    <text evidence="1 13">Converts 2,5-diamino-6-(ribosylamino)-4(3h)-pyrimidinone 5'-phosphate into 5-amino-6-(ribosylamino)-2,4(1h,3h)-pyrimidinedione 5'-phosphate.</text>
</comment>
<feature type="binding site" evidence="15">
    <location>
        <position position="159"/>
    </location>
    <ligand>
        <name>NADP(+)</name>
        <dbReference type="ChEBI" id="CHEBI:58349"/>
    </ligand>
</feature>
<proteinExistence type="inferred from homology"/>
<comment type="pathway">
    <text evidence="2 13">Cofactor biosynthesis; riboflavin biosynthesis; 5-amino-6-(D-ribitylamino)uracil from GTP: step 2/4.</text>
</comment>
<feature type="binding site" evidence="15">
    <location>
        <position position="312"/>
    </location>
    <ligand>
        <name>substrate</name>
    </ligand>
</feature>
<feature type="binding site" evidence="15">
    <location>
        <position position="189"/>
    </location>
    <ligand>
        <name>substrate</name>
    </ligand>
</feature>
<feature type="binding site" evidence="15">
    <location>
        <position position="205"/>
    </location>
    <ligand>
        <name>NADP(+)</name>
        <dbReference type="ChEBI" id="CHEBI:58349"/>
    </ligand>
</feature>
<keyword evidence="11 13" id="KW-0560">Oxidoreductase</keyword>
<dbReference type="RefSeq" id="WP_074200845.1">
    <property type="nucleotide sequence ID" value="NZ_FSRE01000001.1"/>
</dbReference>
<dbReference type="GO" id="GO:0009231">
    <property type="term" value="P:riboflavin biosynthetic process"/>
    <property type="evidence" value="ECO:0007669"/>
    <property type="project" value="UniProtKB-UniPathway"/>
</dbReference>
<reference evidence="18 19" key="1">
    <citation type="submission" date="2016-11" db="EMBL/GenBank/DDBJ databases">
        <authorList>
            <person name="Jaros S."/>
            <person name="Januszkiewicz K."/>
            <person name="Wedrychowicz H."/>
        </authorList>
    </citation>
    <scope>NUCLEOTIDE SEQUENCE [LARGE SCALE GENOMIC DNA]</scope>
    <source>
        <strain evidence="18 19">DSM 17737</strain>
    </source>
</reference>
<dbReference type="Gene3D" id="3.40.140.10">
    <property type="entry name" value="Cytidine Deaminase, domain 2"/>
    <property type="match status" value="1"/>
</dbReference>
<dbReference type="InterPro" id="IPR016193">
    <property type="entry name" value="Cytidine_deaminase-like"/>
</dbReference>
<evidence type="ECO:0000313" key="18">
    <source>
        <dbReference type="EMBL" id="SIN77142.1"/>
    </source>
</evidence>
<evidence type="ECO:0000256" key="10">
    <source>
        <dbReference type="ARBA" id="ARBA00022857"/>
    </source>
</evidence>
<feature type="binding site" evidence="15">
    <location>
        <position position="237"/>
    </location>
    <ligand>
        <name>NADP(+)</name>
        <dbReference type="ChEBI" id="CHEBI:58349"/>
    </ligand>
</feature>
<organism evidence="18 19">
    <name type="scientific">Sulfurivirga caldicuralii</name>
    <dbReference type="NCBI Taxonomy" id="364032"/>
    <lineage>
        <taxon>Bacteria</taxon>
        <taxon>Pseudomonadati</taxon>
        <taxon>Pseudomonadota</taxon>
        <taxon>Gammaproteobacteria</taxon>
        <taxon>Thiotrichales</taxon>
        <taxon>Piscirickettsiaceae</taxon>
        <taxon>Sulfurivirga</taxon>
    </lineage>
</organism>
<dbReference type="STRING" id="364032.SAMN05443662_0551"/>
<evidence type="ECO:0000256" key="8">
    <source>
        <dbReference type="ARBA" id="ARBA00022801"/>
    </source>
</evidence>
<feature type="binding site" evidence="15">
    <location>
        <position position="201"/>
    </location>
    <ligand>
        <name>NADP(+)</name>
        <dbReference type="ChEBI" id="CHEBI:58349"/>
    </ligand>
</feature>
<evidence type="ECO:0000256" key="6">
    <source>
        <dbReference type="ARBA" id="ARBA00022619"/>
    </source>
</evidence>
<dbReference type="Pfam" id="PF00383">
    <property type="entry name" value="dCMP_cyt_deam_1"/>
    <property type="match status" value="1"/>
</dbReference>
<feature type="active site" description="Proton donor" evidence="14">
    <location>
        <position position="57"/>
    </location>
</feature>
<feature type="binding site" evidence="15">
    <location>
        <position position="175"/>
    </location>
    <ligand>
        <name>NADP(+)</name>
        <dbReference type="ChEBI" id="CHEBI:58349"/>
    </ligand>
</feature>
<comment type="similarity">
    <text evidence="5 13">In the C-terminal section; belongs to the HTP reductase family.</text>
</comment>
<dbReference type="PIRSF" id="PIRSF006769">
    <property type="entry name" value="RibD"/>
    <property type="match status" value="1"/>
</dbReference>
<dbReference type="GO" id="GO:0008703">
    <property type="term" value="F:5-amino-6-(5-phosphoribosylamino)uracil reductase activity"/>
    <property type="evidence" value="ECO:0007669"/>
    <property type="project" value="UniProtKB-EC"/>
</dbReference>
<comment type="cofactor">
    <cofactor evidence="13 16">
        <name>Zn(2+)</name>
        <dbReference type="ChEBI" id="CHEBI:29105"/>
    </cofactor>
    <text evidence="13 16">Binds 1 zinc ion.</text>
</comment>
<evidence type="ECO:0000256" key="7">
    <source>
        <dbReference type="ARBA" id="ARBA00022723"/>
    </source>
</evidence>
<feature type="binding site" evidence="16">
    <location>
        <position position="80"/>
    </location>
    <ligand>
        <name>Zn(2+)</name>
        <dbReference type="ChEBI" id="CHEBI:29105"/>
        <note>catalytic</note>
    </ligand>
</feature>
<comment type="pathway">
    <text evidence="3 13">Cofactor biosynthesis; riboflavin biosynthesis; 5-amino-6-(D-ribitylamino)uracil from GTP: step 3/4.</text>
</comment>
<name>A0A1N6E2D2_9GAMM</name>
<evidence type="ECO:0000256" key="4">
    <source>
        <dbReference type="ARBA" id="ARBA00005259"/>
    </source>
</evidence>
<dbReference type="InterPro" id="IPR011549">
    <property type="entry name" value="RibD_C"/>
</dbReference>
<dbReference type="Proteomes" id="UP000198461">
    <property type="component" value="Unassembled WGS sequence"/>
</dbReference>
<comment type="catalytic activity">
    <reaction evidence="13">
        <text>2,5-diamino-6-hydroxy-4-(5-phosphoribosylamino)-pyrimidine + H2O + H(+) = 5-amino-6-(5-phospho-D-ribosylamino)uracil + NH4(+)</text>
        <dbReference type="Rhea" id="RHEA:21868"/>
        <dbReference type="ChEBI" id="CHEBI:15377"/>
        <dbReference type="ChEBI" id="CHEBI:15378"/>
        <dbReference type="ChEBI" id="CHEBI:28938"/>
        <dbReference type="ChEBI" id="CHEBI:58453"/>
        <dbReference type="ChEBI" id="CHEBI:58614"/>
        <dbReference type="EC" id="3.5.4.26"/>
    </reaction>
</comment>
<dbReference type="PROSITE" id="PS00903">
    <property type="entry name" value="CYT_DCMP_DEAMINASES_1"/>
    <property type="match status" value="1"/>
</dbReference>
<evidence type="ECO:0000256" key="2">
    <source>
        <dbReference type="ARBA" id="ARBA00004882"/>
    </source>
</evidence>
<dbReference type="GO" id="GO:0050661">
    <property type="term" value="F:NADP binding"/>
    <property type="evidence" value="ECO:0007669"/>
    <property type="project" value="InterPro"/>
</dbReference>
<dbReference type="NCBIfam" id="TIGR00326">
    <property type="entry name" value="eubact_ribD"/>
    <property type="match status" value="1"/>
</dbReference>
<evidence type="ECO:0000256" key="1">
    <source>
        <dbReference type="ARBA" id="ARBA00002151"/>
    </source>
</evidence>
<evidence type="ECO:0000256" key="13">
    <source>
        <dbReference type="PIRNR" id="PIRNR006769"/>
    </source>
</evidence>
<dbReference type="AlphaFoldDB" id="A0A1N6E2D2"/>
<dbReference type="GO" id="GO:0008835">
    <property type="term" value="F:diaminohydroxyphosphoribosylaminopyrimidine deaminase activity"/>
    <property type="evidence" value="ECO:0007669"/>
    <property type="project" value="UniProtKB-EC"/>
</dbReference>
<dbReference type="EC" id="1.1.1.193" evidence="13"/>
<feature type="binding site" evidence="16">
    <location>
        <position position="55"/>
    </location>
    <ligand>
        <name>Zn(2+)</name>
        <dbReference type="ChEBI" id="CHEBI:29105"/>
        <note>catalytic</note>
    </ligand>
</feature>
<feature type="binding site" evidence="15">
    <location>
        <position position="212"/>
    </location>
    <ligand>
        <name>substrate</name>
    </ligand>
</feature>
<dbReference type="CDD" id="cd01284">
    <property type="entry name" value="Riboflavin_deaminase-reductase"/>
    <property type="match status" value="1"/>
</dbReference>
<evidence type="ECO:0000256" key="16">
    <source>
        <dbReference type="PIRSR" id="PIRSR006769-3"/>
    </source>
</evidence>
<evidence type="ECO:0000256" key="14">
    <source>
        <dbReference type="PIRSR" id="PIRSR006769-1"/>
    </source>
</evidence>
<gene>
    <name evidence="18" type="ORF">SAMN05443662_0551</name>
</gene>
<dbReference type="OrthoDB" id="9800865at2"/>
<dbReference type="Pfam" id="PF01872">
    <property type="entry name" value="RibD_C"/>
    <property type="match status" value="1"/>
</dbReference>
<keyword evidence="7 13" id="KW-0479">Metal-binding</keyword>
<keyword evidence="8 13" id="KW-0378">Hydrolase</keyword>
<evidence type="ECO:0000256" key="3">
    <source>
        <dbReference type="ARBA" id="ARBA00004910"/>
    </source>
</evidence>
<dbReference type="SUPFAM" id="SSF53927">
    <property type="entry name" value="Cytidine deaminase-like"/>
    <property type="match status" value="1"/>
</dbReference>
<feature type="binding site" evidence="15">
    <location>
        <position position="209"/>
    </location>
    <ligand>
        <name>substrate</name>
    </ligand>
</feature>
<dbReference type="PROSITE" id="PS51747">
    <property type="entry name" value="CYT_DCMP_DEAMINASES_2"/>
    <property type="match status" value="1"/>
</dbReference>
<dbReference type="PANTHER" id="PTHR38011:SF7">
    <property type="entry name" value="2,5-DIAMINO-6-RIBOSYLAMINO-4(3H)-PYRIMIDINONE 5'-PHOSPHATE REDUCTASE"/>
    <property type="match status" value="1"/>
</dbReference>
<dbReference type="EMBL" id="FSRE01000001">
    <property type="protein sequence ID" value="SIN77142.1"/>
    <property type="molecule type" value="Genomic_DNA"/>
</dbReference>
<dbReference type="InterPro" id="IPR002125">
    <property type="entry name" value="CMP_dCMP_dom"/>
</dbReference>
<keyword evidence="12" id="KW-0511">Multifunctional enzyme</keyword>
<keyword evidence="6 13" id="KW-0686">Riboflavin biosynthesis</keyword>
<evidence type="ECO:0000259" key="17">
    <source>
        <dbReference type="PROSITE" id="PS51747"/>
    </source>
</evidence>
<evidence type="ECO:0000256" key="9">
    <source>
        <dbReference type="ARBA" id="ARBA00022833"/>
    </source>
</evidence>
<keyword evidence="9 13" id="KW-0862">Zinc</keyword>
<comment type="catalytic activity">
    <reaction evidence="13">
        <text>5-amino-6-(5-phospho-D-ribitylamino)uracil + NADP(+) = 5-amino-6-(5-phospho-D-ribosylamino)uracil + NADPH + H(+)</text>
        <dbReference type="Rhea" id="RHEA:17845"/>
        <dbReference type="ChEBI" id="CHEBI:15378"/>
        <dbReference type="ChEBI" id="CHEBI:57783"/>
        <dbReference type="ChEBI" id="CHEBI:58349"/>
        <dbReference type="ChEBI" id="CHEBI:58421"/>
        <dbReference type="ChEBI" id="CHEBI:58453"/>
        <dbReference type="EC" id="1.1.1.193"/>
    </reaction>
</comment>
<dbReference type="PANTHER" id="PTHR38011">
    <property type="entry name" value="DIHYDROFOLATE REDUCTASE FAMILY PROTEIN (AFU_ORTHOLOGUE AFUA_8G06820)"/>
    <property type="match status" value="1"/>
</dbReference>
<keyword evidence="10 13" id="KW-0521">NADP</keyword>
<feature type="binding site" evidence="16">
    <location>
        <position position="89"/>
    </location>
    <ligand>
        <name>Zn(2+)</name>
        <dbReference type="ChEBI" id="CHEBI:29105"/>
        <note>catalytic</note>
    </ligand>
</feature>
<accession>A0A1N6E2D2</accession>
<feature type="domain" description="CMP/dCMP-type deaminase" evidence="17">
    <location>
        <begin position="6"/>
        <end position="126"/>
    </location>
</feature>
<dbReference type="InterPro" id="IPR024072">
    <property type="entry name" value="DHFR-like_dom_sf"/>
</dbReference>
<dbReference type="InterPro" id="IPR050765">
    <property type="entry name" value="Riboflavin_Biosynth_HTPR"/>
</dbReference>
<evidence type="ECO:0000256" key="11">
    <source>
        <dbReference type="ARBA" id="ARBA00023002"/>
    </source>
</evidence>
<dbReference type="Gene3D" id="3.40.430.10">
    <property type="entry name" value="Dihydrofolate Reductase, subunit A"/>
    <property type="match status" value="1"/>
</dbReference>
<sequence length="383" mass="41811">MSGFSADDYRYMARAMRLAERGLYSTRPNPAVGAVVVKDGQIVGEGYHVRAGEPHAERIALQQAGEAAKGSTVYVTLEPCSHQGRTPPCAHALIQAQVARVVVAMIDPNPEVSGQGVMLLRSYGIEVEIGLMTEAAMALNRGFIKAMTEGLPCVRLKTATGLDGATATAGGESQWITDEAARQRGHLLRARHGAIMTGIGTVLADDPSLNVRLPEHLQERYHLDEALCHPIRVVLDSQLRFPQTAKMLNLPGQTLIATTDAARAKEKINAAVLHAMGVEFILVDEVSPGRLDLQAILRHLAREWQVRDLLVEAGPTLSGAMLEEDRVDELHWFRAAKLLGGDARPACALPPIDAIEKVRRWTPVDCRQVGSDLYEIYRHPEVR</sequence>
<dbReference type="InterPro" id="IPR002734">
    <property type="entry name" value="RibDG_C"/>
</dbReference>
<evidence type="ECO:0000256" key="5">
    <source>
        <dbReference type="ARBA" id="ARBA00007417"/>
    </source>
</evidence>
<dbReference type="FunFam" id="3.40.140.10:FF:000025">
    <property type="entry name" value="Riboflavin biosynthesis protein RibD"/>
    <property type="match status" value="1"/>
</dbReference>
<keyword evidence="19" id="KW-1185">Reference proteome</keyword>
<dbReference type="GO" id="GO:0008270">
    <property type="term" value="F:zinc ion binding"/>
    <property type="evidence" value="ECO:0007669"/>
    <property type="project" value="InterPro"/>
</dbReference>
<protein>
    <recommendedName>
        <fullName evidence="13">Riboflavin biosynthesis protein RibD</fullName>
    </recommendedName>
    <domain>
        <recommendedName>
            <fullName evidence="13">Diaminohydroxyphosphoribosylaminopyrimidine deaminase</fullName>
            <shortName evidence="13">DRAP deaminase</shortName>
            <ecNumber evidence="13">3.5.4.26</ecNumber>
        </recommendedName>
        <alternativeName>
            <fullName evidence="13">Riboflavin-specific deaminase</fullName>
        </alternativeName>
    </domain>
    <domain>
        <recommendedName>
            <fullName evidence="13">5-amino-6-(5-phosphoribosylamino)uracil reductase</fullName>
            <ecNumber evidence="13">1.1.1.193</ecNumber>
        </recommendedName>
        <alternativeName>
            <fullName evidence="13">HTP reductase</fullName>
        </alternativeName>
    </domain>
</protein>
<evidence type="ECO:0000256" key="15">
    <source>
        <dbReference type="PIRSR" id="PIRSR006769-2"/>
    </source>
</evidence>